<evidence type="ECO:0000313" key="8">
    <source>
        <dbReference type="EMBL" id="OAA55954.1"/>
    </source>
</evidence>
<dbReference type="PANTHER" id="PTHR45700:SF8">
    <property type="entry name" value="HECT-TYPE E3 UBIQUITIN TRANSFERASE"/>
    <property type="match status" value="1"/>
</dbReference>
<dbReference type="EC" id="2.3.2.26" evidence="2"/>
<sequence>MARPSARPLDLASSTTGENGMTFRGRSPAATARAFATSSTTAATAPPSAPLPPPRTASRPSRPSRQSRTHARNLSFVSNMDTADLGSVDVSQLQVESDSSDSSFQSPRRSAAKPVNSHARSMSNPFPSFFSPKKKARVPGQPSSGYARSGSSSGGGGDDDDDDNDDDDNHNRAAPATTHYRPPHHGQPTTTTAAGGRPAAAATSHGRRQSVSTGPCITCGSMMRWARGVEAFRCSICLTVNDLVPPSGNAVDAGFFSVTGPISLEQTRALVRRSLRSYLEAVLSDVAVNSRTSSNEVPKETQGAQRTQPRAEPAATASGGQATKMPAVPPSVDSVSVDAGGAAGNHRSGQLLSRSPNPQTLDRPSHRPTMASRPPLHNRAASSSTYHTTPYSSHAQPPSHRQHRQPPPPSSAKAAAAAQNSGFSSTHPPPPAAARNQEENEAKRIFRPLEDYILSHIFSMDCLDTSFVPPSHPALSVPPAPEAPAKHRVTPTNRKEAPRHAGSFSIPELDTKTSSLFGDAAENSSWWTSVQGRIRPTRGTVHHHRQASEGGGKAGHGLPAGTAASSRASRPIYIDWPALDEWYGIILNAAAGWMDVYDELVVEGACTPQPIIMLENIEAQLLKGQEHAQRALLKAIETVLKRPGRRISVLGDFRFLIMALANPLLHASCKPFSGTFQQHDGHAPAPAPAPATRPSKPNTANRGTGPASGQHSVIIKRILGLISNSSDEWHNQMITCFAQFSTARFLQMKDLVGGFLAYRLVRYNEKKEEQTASKSDIADTLVPKVPDGASAASFHAALNPATGSASSKKPKQQNQKTLTHGDDWQIKTAVRVLGLLFAANNAAHNHRHASGYPDESRSDSGTGSRGRLRGQIVPTSDFYITLLDNCDLVADFEAWEQQRTKFAFCQYPFLLSVWAKIQILEYEARRQMKNKARDAFFDSIMTRRNFDQHLILNIRRDCLVEDSLKGVSAAIGSGTEDIKKGLRIIFNGEEGIDAGGLRKEWFLLLVREVFNPDHGMFTYDDESHYCYFNPVSFETSDQFFLVGVVLGLAIYNSTILDIALPPFAFRKLLLAAPAAAATTPASLPRPVMTYTLADLAEYRPRLARGLRQLLDYDGDVEATFCLDFTISVERYGHTDTMPLCPNGASRPVTNANRQEYVDLYIRYLLDKAVSRQFEPFKRGFFTMCGCNALGLFRPEEIELLVRGSDEPLDIASLRLAASYDNWPSRNPLENEPTVQWFWQLFEEASPADQRKLLIFITGSDRIPATGPASLSIRLICLGDDTGRFPTARTCFNTLTLYRYEAKDTLQKRLWNAVHESEGFGLK</sequence>
<feature type="compositionally biased region" description="Polar residues" evidence="6">
    <location>
        <begin position="801"/>
        <end position="818"/>
    </location>
</feature>
<dbReference type="Pfam" id="PF00632">
    <property type="entry name" value="HECT"/>
    <property type="match status" value="1"/>
</dbReference>
<accession>A0A167NUN3</accession>
<dbReference type="SMART" id="SM00119">
    <property type="entry name" value="HECTc"/>
    <property type="match status" value="1"/>
</dbReference>
<dbReference type="PANTHER" id="PTHR45700">
    <property type="entry name" value="UBIQUITIN-PROTEIN LIGASE E3C"/>
    <property type="match status" value="1"/>
</dbReference>
<dbReference type="STRING" id="1081102.A0A167NUN3"/>
<feature type="compositionally biased region" description="Polar residues" evidence="6">
    <location>
        <begin position="290"/>
        <end position="308"/>
    </location>
</feature>
<name>A0A167NUN3_9HYPO</name>
<protein>
    <recommendedName>
        <fullName evidence="2">HECT-type E3 ubiquitin transferase</fullName>
        <ecNumber evidence="2">2.3.2.26</ecNumber>
    </recommendedName>
</protein>
<feature type="region of interest" description="Disordered" evidence="6">
    <location>
        <begin position="1"/>
        <end position="215"/>
    </location>
</feature>
<feature type="domain" description="HECT" evidence="7">
    <location>
        <begin position="974"/>
        <end position="1322"/>
    </location>
</feature>
<dbReference type="EMBL" id="AZHD01000018">
    <property type="protein sequence ID" value="OAA55954.1"/>
    <property type="molecule type" value="Genomic_DNA"/>
</dbReference>
<feature type="region of interest" description="Disordered" evidence="6">
    <location>
        <begin position="538"/>
        <end position="564"/>
    </location>
</feature>
<keyword evidence="9" id="KW-1185">Reference proteome</keyword>
<keyword evidence="3" id="KW-0808">Transferase</keyword>
<dbReference type="InterPro" id="IPR044611">
    <property type="entry name" value="E3A/B/C-like"/>
</dbReference>
<dbReference type="InterPro" id="IPR000569">
    <property type="entry name" value="HECT_dom"/>
</dbReference>
<feature type="active site" description="Glycyl thioester intermediate" evidence="5">
    <location>
        <position position="1290"/>
    </location>
</feature>
<dbReference type="Gene3D" id="3.30.2410.10">
    <property type="entry name" value="Hect, E3 ligase catalytic domain"/>
    <property type="match status" value="1"/>
</dbReference>
<evidence type="ECO:0000256" key="6">
    <source>
        <dbReference type="SAM" id="MobiDB-lite"/>
    </source>
</evidence>
<feature type="region of interest" description="Disordered" evidence="6">
    <location>
        <begin position="800"/>
        <end position="820"/>
    </location>
</feature>
<evidence type="ECO:0000256" key="4">
    <source>
        <dbReference type="ARBA" id="ARBA00022786"/>
    </source>
</evidence>
<feature type="region of interest" description="Disordered" evidence="6">
    <location>
        <begin position="846"/>
        <end position="869"/>
    </location>
</feature>
<dbReference type="FunFam" id="3.30.2160.10:FF:000004">
    <property type="entry name" value="probable E3 ubiquitin-protein ligase HERC4 isoform X1"/>
    <property type="match status" value="1"/>
</dbReference>
<feature type="compositionally biased region" description="Low complexity" evidence="6">
    <location>
        <begin position="26"/>
        <end position="46"/>
    </location>
</feature>
<dbReference type="OrthoDB" id="8068875at2759"/>
<feature type="compositionally biased region" description="Low complexity" evidence="6">
    <location>
        <begin position="330"/>
        <end position="340"/>
    </location>
</feature>
<dbReference type="GO" id="GO:0061630">
    <property type="term" value="F:ubiquitin protein ligase activity"/>
    <property type="evidence" value="ECO:0007669"/>
    <property type="project" value="UniProtKB-EC"/>
</dbReference>
<evidence type="ECO:0000256" key="5">
    <source>
        <dbReference type="PROSITE-ProRule" id="PRU00104"/>
    </source>
</evidence>
<gene>
    <name evidence="8" type="ORF">SPI_08161</name>
</gene>
<dbReference type="CDD" id="cd00078">
    <property type="entry name" value="HECTc"/>
    <property type="match status" value="1"/>
</dbReference>
<feature type="region of interest" description="Disordered" evidence="6">
    <location>
        <begin position="474"/>
        <end position="506"/>
    </location>
</feature>
<feature type="compositionally biased region" description="Acidic residues" evidence="6">
    <location>
        <begin position="157"/>
        <end position="168"/>
    </location>
</feature>
<evidence type="ECO:0000313" key="9">
    <source>
        <dbReference type="Proteomes" id="UP000076874"/>
    </source>
</evidence>
<dbReference type="PROSITE" id="PS50237">
    <property type="entry name" value="HECT"/>
    <property type="match status" value="1"/>
</dbReference>
<evidence type="ECO:0000256" key="1">
    <source>
        <dbReference type="ARBA" id="ARBA00000885"/>
    </source>
</evidence>
<feature type="compositionally biased region" description="Polar residues" evidence="6">
    <location>
        <begin position="347"/>
        <end position="362"/>
    </location>
</feature>
<evidence type="ECO:0000259" key="7">
    <source>
        <dbReference type="PROSITE" id="PS50237"/>
    </source>
</evidence>
<proteinExistence type="predicted"/>
<comment type="catalytic activity">
    <reaction evidence="1">
        <text>S-ubiquitinyl-[E2 ubiquitin-conjugating enzyme]-L-cysteine + [acceptor protein]-L-lysine = [E2 ubiquitin-conjugating enzyme]-L-cysteine + N(6)-ubiquitinyl-[acceptor protein]-L-lysine.</text>
        <dbReference type="EC" id="2.3.2.26"/>
    </reaction>
</comment>
<feature type="compositionally biased region" description="Polar residues" evidence="6">
    <location>
        <begin position="695"/>
        <end position="709"/>
    </location>
</feature>
<dbReference type="InterPro" id="IPR035983">
    <property type="entry name" value="Hect_E3_ubiquitin_ligase"/>
</dbReference>
<reference evidence="8 9" key="1">
    <citation type="journal article" date="2016" name="Genome Biol. Evol.">
        <title>Divergent and convergent evolution of fungal pathogenicity.</title>
        <authorList>
            <person name="Shang Y."/>
            <person name="Xiao G."/>
            <person name="Zheng P."/>
            <person name="Cen K."/>
            <person name="Zhan S."/>
            <person name="Wang C."/>
        </authorList>
    </citation>
    <scope>NUCLEOTIDE SEQUENCE [LARGE SCALE GENOMIC DNA]</scope>
    <source>
        <strain evidence="8 9">RCEF 264</strain>
    </source>
</reference>
<keyword evidence="4 5" id="KW-0833">Ubl conjugation pathway</keyword>
<dbReference type="Gene3D" id="3.30.2160.10">
    <property type="entry name" value="Hect, E3 ligase catalytic domain"/>
    <property type="match status" value="1"/>
</dbReference>
<dbReference type="SUPFAM" id="SSF56204">
    <property type="entry name" value="Hect, E3 ligase catalytic domain"/>
    <property type="match status" value="1"/>
</dbReference>
<organism evidence="8 9">
    <name type="scientific">Niveomyces insectorum RCEF 264</name>
    <dbReference type="NCBI Taxonomy" id="1081102"/>
    <lineage>
        <taxon>Eukaryota</taxon>
        <taxon>Fungi</taxon>
        <taxon>Dikarya</taxon>
        <taxon>Ascomycota</taxon>
        <taxon>Pezizomycotina</taxon>
        <taxon>Sordariomycetes</taxon>
        <taxon>Hypocreomycetidae</taxon>
        <taxon>Hypocreales</taxon>
        <taxon>Cordycipitaceae</taxon>
        <taxon>Niveomyces</taxon>
    </lineage>
</organism>
<dbReference type="Gene3D" id="3.90.1750.10">
    <property type="entry name" value="Hect, E3 ligase catalytic domains"/>
    <property type="match status" value="1"/>
</dbReference>
<comment type="caution">
    <text evidence="8">The sequence shown here is derived from an EMBL/GenBank/DDBJ whole genome shotgun (WGS) entry which is preliminary data.</text>
</comment>
<evidence type="ECO:0000256" key="3">
    <source>
        <dbReference type="ARBA" id="ARBA00022679"/>
    </source>
</evidence>
<feature type="compositionally biased region" description="Low complexity" evidence="6">
    <location>
        <begin position="380"/>
        <end position="399"/>
    </location>
</feature>
<keyword evidence="8" id="KW-0436">Ligase</keyword>
<dbReference type="GO" id="GO:0016874">
    <property type="term" value="F:ligase activity"/>
    <property type="evidence" value="ECO:0007669"/>
    <property type="project" value="UniProtKB-KW"/>
</dbReference>
<feature type="region of interest" description="Disordered" evidence="6">
    <location>
        <begin position="290"/>
        <end position="438"/>
    </location>
</feature>
<feature type="region of interest" description="Disordered" evidence="6">
    <location>
        <begin position="676"/>
        <end position="709"/>
    </location>
</feature>
<evidence type="ECO:0000256" key="2">
    <source>
        <dbReference type="ARBA" id="ARBA00012485"/>
    </source>
</evidence>
<feature type="compositionally biased region" description="Low complexity" evidence="6">
    <location>
        <begin position="87"/>
        <end position="106"/>
    </location>
</feature>
<dbReference type="Proteomes" id="UP000076874">
    <property type="component" value="Unassembled WGS sequence"/>
</dbReference>
<feature type="compositionally biased region" description="Low complexity" evidence="6">
    <location>
        <begin position="188"/>
        <end position="203"/>
    </location>
</feature>
<dbReference type="GO" id="GO:0000209">
    <property type="term" value="P:protein polyubiquitination"/>
    <property type="evidence" value="ECO:0007669"/>
    <property type="project" value="InterPro"/>
</dbReference>